<dbReference type="RefSeq" id="WP_092560808.1">
    <property type="nucleotide sequence ID" value="NZ_FOYZ01000008.1"/>
</dbReference>
<dbReference type="InterPro" id="IPR026870">
    <property type="entry name" value="Zinc_ribbon_dom"/>
</dbReference>
<evidence type="ECO:0000313" key="3">
    <source>
        <dbReference type="EMBL" id="SFR87229.1"/>
    </source>
</evidence>
<feature type="transmembrane region" description="Helical" evidence="1">
    <location>
        <begin position="254"/>
        <end position="277"/>
    </location>
</feature>
<dbReference type="OrthoDB" id="192868at2"/>
<dbReference type="AlphaFoldDB" id="A0A1I6K7M4"/>
<feature type="transmembrane region" description="Helical" evidence="1">
    <location>
        <begin position="189"/>
        <end position="208"/>
    </location>
</feature>
<protein>
    <submittedName>
        <fullName evidence="3">Zinc-ribbon domain-containing protein</fullName>
    </submittedName>
</protein>
<feature type="domain" description="Zinc-ribbon" evidence="2">
    <location>
        <begin position="2"/>
        <end position="23"/>
    </location>
</feature>
<evidence type="ECO:0000256" key="1">
    <source>
        <dbReference type="SAM" id="Phobius"/>
    </source>
</evidence>
<dbReference type="EMBL" id="FOYZ01000008">
    <property type="protein sequence ID" value="SFR87229.1"/>
    <property type="molecule type" value="Genomic_DNA"/>
</dbReference>
<evidence type="ECO:0000313" key="4">
    <source>
        <dbReference type="Proteomes" id="UP000199659"/>
    </source>
</evidence>
<evidence type="ECO:0000259" key="2">
    <source>
        <dbReference type="Pfam" id="PF13240"/>
    </source>
</evidence>
<proteinExistence type="predicted"/>
<keyword evidence="1" id="KW-1133">Transmembrane helix</keyword>
<organism evidence="3 4">
    <name type="scientific">Anaeromicropila populeti</name>
    <dbReference type="NCBI Taxonomy" id="37658"/>
    <lineage>
        <taxon>Bacteria</taxon>
        <taxon>Bacillati</taxon>
        <taxon>Bacillota</taxon>
        <taxon>Clostridia</taxon>
        <taxon>Lachnospirales</taxon>
        <taxon>Lachnospiraceae</taxon>
        <taxon>Anaeromicropila</taxon>
    </lineage>
</organism>
<keyword evidence="1" id="KW-0472">Membrane</keyword>
<sequence length="336" mass="38223">MFCYKCGTKLPDDAVFCMECGSAVKTANQVSEQVSMEQAEPEVVQEIREPRDINQAILNTFTMQEQKNDVVFESLKQIEKGPVEDSKDNIATKIGEIVNMEKLGKIGEKVNMEKLRKIGEKVNVEKLGKIGEIFEDDEIPEDVTKQLSEKEQYCMDKLDIANKNLNYYFGFYMIGFALMQISVRTVMMTSSVLMTLAGVFLPMFILSYPTWRILNKYGITGTINSIFSMRGYDVYVNGVKSITRKWEYENANNIFKLILILFVVISSYISSLVVIAATSISVLVTSLHCKRKFANSIVIWNGYLKKLARKWVIFIAYFILIIILVQIYGAIVSAKL</sequence>
<dbReference type="Proteomes" id="UP000199659">
    <property type="component" value="Unassembled WGS sequence"/>
</dbReference>
<feature type="transmembrane region" description="Helical" evidence="1">
    <location>
        <begin position="165"/>
        <end position="183"/>
    </location>
</feature>
<dbReference type="Pfam" id="PF13240">
    <property type="entry name" value="Zn_Ribbon_1"/>
    <property type="match status" value="1"/>
</dbReference>
<feature type="transmembrane region" description="Helical" evidence="1">
    <location>
        <begin position="311"/>
        <end position="331"/>
    </location>
</feature>
<keyword evidence="1" id="KW-0812">Transmembrane</keyword>
<accession>A0A1I6K7M4</accession>
<name>A0A1I6K7M4_9FIRM</name>
<keyword evidence="4" id="KW-1185">Reference proteome</keyword>
<gene>
    <name evidence="3" type="ORF">SAMN05661086_02258</name>
</gene>
<reference evidence="3 4" key="1">
    <citation type="submission" date="2016-10" db="EMBL/GenBank/DDBJ databases">
        <authorList>
            <person name="de Groot N.N."/>
        </authorList>
    </citation>
    <scope>NUCLEOTIDE SEQUENCE [LARGE SCALE GENOMIC DNA]</scope>
    <source>
        <strain evidence="3 4">743A</strain>
    </source>
</reference>
<dbReference type="STRING" id="37658.SAMN05661086_02258"/>